<comment type="caution">
    <text evidence="1">The sequence shown here is derived from an EMBL/GenBank/DDBJ whole genome shotgun (WGS) entry which is preliminary data.</text>
</comment>
<proteinExistence type="predicted"/>
<dbReference type="AlphaFoldDB" id="A0AA39TA40"/>
<evidence type="ECO:0000313" key="1">
    <source>
        <dbReference type="EMBL" id="KAK0605541.1"/>
    </source>
</evidence>
<reference evidence="1" key="2">
    <citation type="submission" date="2023-06" db="EMBL/GenBank/DDBJ databases">
        <authorList>
            <person name="Swenson N.G."/>
            <person name="Wegrzyn J.L."/>
            <person name="Mcevoy S.L."/>
        </authorList>
    </citation>
    <scope>NUCLEOTIDE SEQUENCE</scope>
    <source>
        <strain evidence="1">NS2018</strain>
        <tissue evidence="1">Leaf</tissue>
    </source>
</reference>
<keyword evidence="2" id="KW-1185">Reference proteome</keyword>
<name>A0AA39TA40_ACESA</name>
<evidence type="ECO:0000313" key="2">
    <source>
        <dbReference type="Proteomes" id="UP001168877"/>
    </source>
</evidence>
<evidence type="ECO:0008006" key="3">
    <source>
        <dbReference type="Google" id="ProtNLM"/>
    </source>
</evidence>
<sequence>MVAVISPLVAEALAIKNGITSTADVGPIIVEISNALQSLPSCSNSHVPCKGNVVAHVLAEKAMSVESEYCWIDFCPPCTERIVQLDASL</sequence>
<dbReference type="EMBL" id="JAUESC010000002">
    <property type="protein sequence ID" value="KAK0605541.1"/>
    <property type="molecule type" value="Genomic_DNA"/>
</dbReference>
<accession>A0AA39TA40</accession>
<gene>
    <name evidence="1" type="ORF">LWI29_027948</name>
</gene>
<reference evidence="1" key="1">
    <citation type="journal article" date="2022" name="Plant J.">
        <title>Strategies of tolerance reflected in two North American maple genomes.</title>
        <authorList>
            <person name="McEvoy S.L."/>
            <person name="Sezen U.U."/>
            <person name="Trouern-Trend A."/>
            <person name="McMahon S.M."/>
            <person name="Schaberg P.G."/>
            <person name="Yang J."/>
            <person name="Wegrzyn J.L."/>
            <person name="Swenson N.G."/>
        </authorList>
    </citation>
    <scope>NUCLEOTIDE SEQUENCE</scope>
    <source>
        <strain evidence="1">NS2018</strain>
    </source>
</reference>
<organism evidence="1 2">
    <name type="scientific">Acer saccharum</name>
    <name type="common">Sugar maple</name>
    <dbReference type="NCBI Taxonomy" id="4024"/>
    <lineage>
        <taxon>Eukaryota</taxon>
        <taxon>Viridiplantae</taxon>
        <taxon>Streptophyta</taxon>
        <taxon>Embryophyta</taxon>
        <taxon>Tracheophyta</taxon>
        <taxon>Spermatophyta</taxon>
        <taxon>Magnoliopsida</taxon>
        <taxon>eudicotyledons</taxon>
        <taxon>Gunneridae</taxon>
        <taxon>Pentapetalae</taxon>
        <taxon>rosids</taxon>
        <taxon>malvids</taxon>
        <taxon>Sapindales</taxon>
        <taxon>Sapindaceae</taxon>
        <taxon>Hippocastanoideae</taxon>
        <taxon>Acereae</taxon>
        <taxon>Acer</taxon>
    </lineage>
</organism>
<dbReference type="Proteomes" id="UP001168877">
    <property type="component" value="Unassembled WGS sequence"/>
</dbReference>
<protein>
    <recommendedName>
        <fullName evidence="3">RNase H type-1 domain-containing protein</fullName>
    </recommendedName>
</protein>